<dbReference type="CDD" id="cd07989">
    <property type="entry name" value="LPLAT_AGPAT-like"/>
    <property type="match status" value="1"/>
</dbReference>
<evidence type="ECO:0000313" key="7">
    <source>
        <dbReference type="Proteomes" id="UP001597525"/>
    </source>
</evidence>
<sequence>MLRILRKLHRCTYLALVLFFFLLGYPFLLFYAKNPIRNYNKIVSFRRWISLAGIYAVGIRVQVNFEEEVDWSKNYVICPNHSSFLDITVLTYLCREPFSFMGKVELLDNPITRVFFETIDIPVKRDSKISAFKAFKRALELLEDKKSLVIFPEGKIDDNFPPTLHPFKSGAFRLATEHNVPILPVIIQDAWKIFWDDGKKFGSKPGVIHVDVLAPIPTQHFGKENAEQLETAVYRKMKDRWDLYNKS</sequence>
<dbReference type="PANTHER" id="PTHR10434:SF11">
    <property type="entry name" value="1-ACYL-SN-GLYCEROL-3-PHOSPHATE ACYLTRANSFERASE"/>
    <property type="match status" value="1"/>
</dbReference>
<comment type="caution">
    <text evidence="6">The sequence shown here is derived from an EMBL/GenBank/DDBJ whole genome shotgun (WGS) entry which is preliminary data.</text>
</comment>
<feature type="domain" description="Phospholipid/glycerol acyltransferase" evidence="5">
    <location>
        <begin position="75"/>
        <end position="190"/>
    </location>
</feature>
<gene>
    <name evidence="6" type="ORF">ACFS7Y_12175</name>
</gene>
<dbReference type="InterPro" id="IPR002123">
    <property type="entry name" value="Plipid/glycerol_acylTrfase"/>
</dbReference>
<dbReference type="SMART" id="SM00563">
    <property type="entry name" value="PlsC"/>
    <property type="match status" value="1"/>
</dbReference>
<feature type="transmembrane region" description="Helical" evidence="4">
    <location>
        <begin position="12"/>
        <end position="32"/>
    </location>
</feature>
<dbReference type="Proteomes" id="UP001597525">
    <property type="component" value="Unassembled WGS sequence"/>
</dbReference>
<name>A0ABW6BFF2_9SPHI</name>
<accession>A0ABW6BFF2</accession>
<keyword evidence="7" id="KW-1185">Reference proteome</keyword>
<evidence type="ECO:0000256" key="3">
    <source>
        <dbReference type="ARBA" id="ARBA00023315"/>
    </source>
</evidence>
<dbReference type="SUPFAM" id="SSF69593">
    <property type="entry name" value="Glycerol-3-phosphate (1)-acyltransferase"/>
    <property type="match status" value="1"/>
</dbReference>
<evidence type="ECO:0000256" key="2">
    <source>
        <dbReference type="ARBA" id="ARBA00022679"/>
    </source>
</evidence>
<evidence type="ECO:0000256" key="4">
    <source>
        <dbReference type="SAM" id="Phobius"/>
    </source>
</evidence>
<reference evidence="7" key="1">
    <citation type="journal article" date="2019" name="Int. J. Syst. Evol. Microbiol.">
        <title>The Global Catalogue of Microorganisms (GCM) 10K type strain sequencing project: providing services to taxonomists for standard genome sequencing and annotation.</title>
        <authorList>
            <consortium name="The Broad Institute Genomics Platform"/>
            <consortium name="The Broad Institute Genome Sequencing Center for Infectious Disease"/>
            <person name="Wu L."/>
            <person name="Ma J."/>
        </authorList>
    </citation>
    <scope>NUCLEOTIDE SEQUENCE [LARGE SCALE GENOMIC DNA]</scope>
    <source>
        <strain evidence="7">KCTC 22814</strain>
    </source>
</reference>
<dbReference type="Pfam" id="PF01553">
    <property type="entry name" value="Acyltransferase"/>
    <property type="match status" value="1"/>
</dbReference>
<comment type="pathway">
    <text evidence="1">Lipid metabolism.</text>
</comment>
<keyword evidence="2" id="KW-0808">Transferase</keyword>
<protein>
    <submittedName>
        <fullName evidence="6">Lysophospholipid acyltransferase family protein</fullName>
    </submittedName>
</protein>
<evidence type="ECO:0000313" key="6">
    <source>
        <dbReference type="EMBL" id="MFD2968151.1"/>
    </source>
</evidence>
<organism evidence="6 7">
    <name type="scientific">Sphingobacterium bambusae</name>
    <dbReference type="NCBI Taxonomy" id="662858"/>
    <lineage>
        <taxon>Bacteria</taxon>
        <taxon>Pseudomonadati</taxon>
        <taxon>Bacteroidota</taxon>
        <taxon>Sphingobacteriia</taxon>
        <taxon>Sphingobacteriales</taxon>
        <taxon>Sphingobacteriaceae</taxon>
        <taxon>Sphingobacterium</taxon>
    </lineage>
</organism>
<dbReference type="GO" id="GO:0016746">
    <property type="term" value="F:acyltransferase activity"/>
    <property type="evidence" value="ECO:0007669"/>
    <property type="project" value="UniProtKB-KW"/>
</dbReference>
<dbReference type="EMBL" id="JBHUPB010000008">
    <property type="protein sequence ID" value="MFD2968151.1"/>
    <property type="molecule type" value="Genomic_DNA"/>
</dbReference>
<proteinExistence type="predicted"/>
<evidence type="ECO:0000259" key="5">
    <source>
        <dbReference type="SMART" id="SM00563"/>
    </source>
</evidence>
<keyword evidence="3 6" id="KW-0012">Acyltransferase</keyword>
<keyword evidence="4" id="KW-0472">Membrane</keyword>
<evidence type="ECO:0000256" key="1">
    <source>
        <dbReference type="ARBA" id="ARBA00005189"/>
    </source>
</evidence>
<dbReference type="PANTHER" id="PTHR10434">
    <property type="entry name" value="1-ACYL-SN-GLYCEROL-3-PHOSPHATE ACYLTRANSFERASE"/>
    <property type="match status" value="1"/>
</dbReference>
<keyword evidence="4" id="KW-0812">Transmembrane</keyword>
<keyword evidence="4" id="KW-1133">Transmembrane helix</keyword>